<reference evidence="4" key="1">
    <citation type="journal article" date="2019" name="Int. J. Syst. Evol. Microbiol.">
        <title>The Global Catalogue of Microorganisms (GCM) 10K type strain sequencing project: providing services to taxonomists for standard genome sequencing and annotation.</title>
        <authorList>
            <consortium name="The Broad Institute Genomics Platform"/>
            <consortium name="The Broad Institute Genome Sequencing Center for Infectious Disease"/>
            <person name="Wu L."/>
            <person name="Ma J."/>
        </authorList>
    </citation>
    <scope>NUCLEOTIDE SEQUENCE [LARGE SCALE GENOMIC DNA]</scope>
    <source>
        <strain evidence="4">JCM 12928</strain>
    </source>
</reference>
<dbReference type="InterPro" id="IPR000873">
    <property type="entry name" value="AMP-dep_synth/lig_dom"/>
</dbReference>
<dbReference type="Gene3D" id="3.30.300.30">
    <property type="match status" value="1"/>
</dbReference>
<dbReference type="InterPro" id="IPR020845">
    <property type="entry name" value="AMP-binding_CS"/>
</dbReference>
<keyword evidence="3" id="KW-0436">Ligase</keyword>
<dbReference type="InterPro" id="IPR050237">
    <property type="entry name" value="ATP-dep_AMP-bd_enzyme"/>
</dbReference>
<dbReference type="PANTHER" id="PTHR43767">
    <property type="entry name" value="LONG-CHAIN-FATTY-ACID--COA LIGASE"/>
    <property type="match status" value="1"/>
</dbReference>
<dbReference type="InterPro" id="IPR042099">
    <property type="entry name" value="ANL_N_sf"/>
</dbReference>
<evidence type="ECO:0000259" key="1">
    <source>
        <dbReference type="Pfam" id="PF00501"/>
    </source>
</evidence>
<dbReference type="GO" id="GO:0016874">
    <property type="term" value="F:ligase activity"/>
    <property type="evidence" value="ECO:0007669"/>
    <property type="project" value="UniProtKB-KW"/>
</dbReference>
<dbReference type="Proteomes" id="UP001501352">
    <property type="component" value="Unassembled WGS sequence"/>
</dbReference>
<feature type="domain" description="AMP-dependent synthetase/ligase" evidence="1">
    <location>
        <begin position="26"/>
        <end position="383"/>
    </location>
</feature>
<feature type="domain" description="AMP-binding enzyme C-terminal" evidence="2">
    <location>
        <begin position="434"/>
        <end position="509"/>
    </location>
</feature>
<dbReference type="Gene3D" id="3.40.50.12780">
    <property type="entry name" value="N-terminal domain of ligase-like"/>
    <property type="match status" value="1"/>
</dbReference>
<organism evidence="3 4">
    <name type="scientific">Brevundimonas kwangchunensis</name>
    <dbReference type="NCBI Taxonomy" id="322163"/>
    <lineage>
        <taxon>Bacteria</taxon>
        <taxon>Pseudomonadati</taxon>
        <taxon>Pseudomonadota</taxon>
        <taxon>Alphaproteobacteria</taxon>
        <taxon>Caulobacterales</taxon>
        <taxon>Caulobacteraceae</taxon>
        <taxon>Brevundimonas</taxon>
    </lineage>
</organism>
<keyword evidence="4" id="KW-1185">Reference proteome</keyword>
<accession>A0ABP3S894</accession>
<gene>
    <name evidence="3" type="ORF">GCM10009422_27790</name>
</gene>
<sequence>MSGLKLPWFDPKPPTADECVIPRLIDRFAAETPDKTFIRYETGETWSWSATRTKARETAAALQALGVRKADIVAAWAPNSAALVRSWFGANYAGAALAPINTSFRGKLLEHAIAKCQAKILIVHPDLVERLQGLSLGAVETLILTGEAKGPIDLGVRILPASTLAGDAPAYVKVDSDPWDMPVVIFTSGTTGPSKAVMTSYVQEWTTGKVTYGYMHGDDRMLVNLPMFHVGGIAAITAAVACGGSVALFEAFDTRRFWDVIRETESTVCSGLIGALTAFLMKEPPKADDRDNPLRMVTLAPITEDTVALADRFGFDYISGFNMTEVSGPLICAVNETVMRSCGRAREGMECRIVDAFDNEVPHGEPGELVIRADNPWTLSHGYLGDPEATAAAWRNGWFHTGDLMRRDEEGCFFFIDRKKDAIRRRGENMSSLEIEIEVCGHPAVREAAAYGVDLPGGEQEVMVAVAPVPGATIDPKELVEYLIPRMTHFMVPRYVRVEAELPKTPTNKIQKTGLRAEGVTPETFDREAAGLVVRRQKLTTA</sequence>
<dbReference type="Pfam" id="PF13193">
    <property type="entry name" value="AMP-binding_C"/>
    <property type="match status" value="1"/>
</dbReference>
<proteinExistence type="predicted"/>
<dbReference type="PANTHER" id="PTHR43767:SF1">
    <property type="entry name" value="NONRIBOSOMAL PEPTIDE SYNTHASE PES1 (EUROFUNG)-RELATED"/>
    <property type="match status" value="1"/>
</dbReference>
<evidence type="ECO:0000313" key="4">
    <source>
        <dbReference type="Proteomes" id="UP001501352"/>
    </source>
</evidence>
<dbReference type="RefSeq" id="WP_343794590.1">
    <property type="nucleotide sequence ID" value="NZ_BAAAGA010000007.1"/>
</dbReference>
<dbReference type="InterPro" id="IPR025110">
    <property type="entry name" value="AMP-bd_C"/>
</dbReference>
<dbReference type="PROSITE" id="PS00455">
    <property type="entry name" value="AMP_BINDING"/>
    <property type="match status" value="1"/>
</dbReference>
<comment type="caution">
    <text evidence="3">The sequence shown here is derived from an EMBL/GenBank/DDBJ whole genome shotgun (WGS) entry which is preliminary data.</text>
</comment>
<evidence type="ECO:0000259" key="2">
    <source>
        <dbReference type="Pfam" id="PF13193"/>
    </source>
</evidence>
<protein>
    <submittedName>
        <fullName evidence="3">ATP-dependent acyl-CoA ligase</fullName>
    </submittedName>
</protein>
<dbReference type="InterPro" id="IPR045851">
    <property type="entry name" value="AMP-bd_C_sf"/>
</dbReference>
<name>A0ABP3S894_9CAUL</name>
<dbReference type="EMBL" id="BAAAGA010000007">
    <property type="protein sequence ID" value="GAA0628839.1"/>
    <property type="molecule type" value="Genomic_DNA"/>
</dbReference>
<dbReference type="SUPFAM" id="SSF56801">
    <property type="entry name" value="Acetyl-CoA synthetase-like"/>
    <property type="match status" value="1"/>
</dbReference>
<evidence type="ECO:0000313" key="3">
    <source>
        <dbReference type="EMBL" id="GAA0628839.1"/>
    </source>
</evidence>
<dbReference type="Pfam" id="PF00501">
    <property type="entry name" value="AMP-binding"/>
    <property type="match status" value="1"/>
</dbReference>